<keyword evidence="2" id="KW-0238">DNA-binding</keyword>
<comment type="caution">
    <text evidence="5">The sequence shown here is derived from an EMBL/GenBank/DDBJ whole genome shotgun (WGS) entry which is preliminary data.</text>
</comment>
<proteinExistence type="predicted"/>
<evidence type="ECO:0000313" key="6">
    <source>
        <dbReference type="Proteomes" id="UP000244248"/>
    </source>
</evidence>
<dbReference type="AlphaFoldDB" id="A0A2T5MIQ2"/>
<dbReference type="Pfam" id="PF12833">
    <property type="entry name" value="HTH_18"/>
    <property type="match status" value="1"/>
</dbReference>
<dbReference type="GO" id="GO:0005829">
    <property type="term" value="C:cytosol"/>
    <property type="evidence" value="ECO:0007669"/>
    <property type="project" value="TreeGrafter"/>
</dbReference>
<dbReference type="Proteomes" id="UP000244248">
    <property type="component" value="Unassembled WGS sequence"/>
</dbReference>
<organism evidence="5 6">
    <name type="scientific">Stenotrophobium rhamnosiphilum</name>
    <dbReference type="NCBI Taxonomy" id="2029166"/>
    <lineage>
        <taxon>Bacteria</taxon>
        <taxon>Pseudomonadati</taxon>
        <taxon>Pseudomonadota</taxon>
        <taxon>Gammaproteobacteria</taxon>
        <taxon>Nevskiales</taxon>
        <taxon>Nevskiaceae</taxon>
        <taxon>Stenotrophobium</taxon>
    </lineage>
</organism>
<dbReference type="GO" id="GO:0003700">
    <property type="term" value="F:DNA-binding transcription factor activity"/>
    <property type="evidence" value="ECO:0007669"/>
    <property type="project" value="InterPro"/>
</dbReference>
<protein>
    <submittedName>
        <fullName evidence="5">AraC family transcriptional regulator</fullName>
    </submittedName>
</protein>
<dbReference type="PROSITE" id="PS01124">
    <property type="entry name" value="HTH_ARAC_FAMILY_2"/>
    <property type="match status" value="1"/>
</dbReference>
<dbReference type="SUPFAM" id="SSF46689">
    <property type="entry name" value="Homeodomain-like"/>
    <property type="match status" value="1"/>
</dbReference>
<dbReference type="Pfam" id="PF12625">
    <property type="entry name" value="Arabinose_bd"/>
    <property type="match status" value="1"/>
</dbReference>
<evidence type="ECO:0000259" key="4">
    <source>
        <dbReference type="PROSITE" id="PS01124"/>
    </source>
</evidence>
<keyword evidence="6" id="KW-1185">Reference proteome</keyword>
<dbReference type="PANTHER" id="PTHR47894:SF1">
    <property type="entry name" value="HTH-TYPE TRANSCRIPTIONAL REGULATOR VQSM"/>
    <property type="match status" value="1"/>
</dbReference>
<feature type="domain" description="HTH araC/xylS-type" evidence="4">
    <location>
        <begin position="239"/>
        <end position="336"/>
    </location>
</feature>
<dbReference type="GO" id="GO:0000976">
    <property type="term" value="F:transcription cis-regulatory region binding"/>
    <property type="evidence" value="ECO:0007669"/>
    <property type="project" value="TreeGrafter"/>
</dbReference>
<gene>
    <name evidence="5" type="ORF">CJD38_07340</name>
</gene>
<dbReference type="SMART" id="SM00342">
    <property type="entry name" value="HTH_ARAC"/>
    <property type="match status" value="1"/>
</dbReference>
<evidence type="ECO:0000256" key="2">
    <source>
        <dbReference type="ARBA" id="ARBA00023125"/>
    </source>
</evidence>
<dbReference type="OrthoDB" id="6506763at2"/>
<reference evidence="5 6" key="1">
    <citation type="submission" date="2018-04" db="EMBL/GenBank/DDBJ databases">
        <title>Novel species isolated from glacier.</title>
        <authorList>
            <person name="Liu Q."/>
            <person name="Xin Y.-H."/>
        </authorList>
    </citation>
    <scope>NUCLEOTIDE SEQUENCE [LARGE SCALE GENOMIC DNA]</scope>
    <source>
        <strain evidence="5 6">GT1R17</strain>
    </source>
</reference>
<accession>A0A2T5MIQ2</accession>
<evidence type="ECO:0000313" key="5">
    <source>
        <dbReference type="EMBL" id="PTU32452.1"/>
    </source>
</evidence>
<dbReference type="InterPro" id="IPR009057">
    <property type="entry name" value="Homeodomain-like_sf"/>
</dbReference>
<dbReference type="InterPro" id="IPR018060">
    <property type="entry name" value="HTH_AraC"/>
</dbReference>
<dbReference type="Gene3D" id="1.10.10.60">
    <property type="entry name" value="Homeodomain-like"/>
    <property type="match status" value="1"/>
</dbReference>
<dbReference type="RefSeq" id="WP_107939648.1">
    <property type="nucleotide sequence ID" value="NZ_QANS01000002.1"/>
</dbReference>
<keyword evidence="3" id="KW-0804">Transcription</keyword>
<evidence type="ECO:0000256" key="3">
    <source>
        <dbReference type="ARBA" id="ARBA00023163"/>
    </source>
</evidence>
<keyword evidence="1" id="KW-0805">Transcription regulation</keyword>
<dbReference type="PANTHER" id="PTHR47894">
    <property type="entry name" value="HTH-TYPE TRANSCRIPTIONAL REGULATOR GADX"/>
    <property type="match status" value="1"/>
</dbReference>
<dbReference type="EMBL" id="QANS01000002">
    <property type="protein sequence ID" value="PTU32452.1"/>
    <property type="molecule type" value="Genomic_DNA"/>
</dbReference>
<evidence type="ECO:0000256" key="1">
    <source>
        <dbReference type="ARBA" id="ARBA00023015"/>
    </source>
</evidence>
<sequence>MPISEVRRPVLSMQLQARFAAGHGVTLATCLRDTGIDEATLANPNTEILASQELQLVRNIVKEIGHIPGIGLDAGAQYNLSSYGIFGFALLTSVNLRNMFTTAENYLDLSYAFVRFKPGVVSDKVYELRIEETHIPEDVRQFLFERDFAAWGNVMREIRPDLLPVISATFRCKRPAYGERYRDLCGVEPQYETQDNIITFNSAHIDEPLPQSDSDMARLCLDQCRQLLEKRRIRTGVAGRVRDRLLKAPSEMPGIEQVSEEMHLAVRSLRRRLEEEGTTFRALVEEVRQMLAEEYLRMPGMKIEEISMRLGYSEPASFIHAFKRWKNVSPHAFRAGQ</sequence>
<dbReference type="InterPro" id="IPR032687">
    <property type="entry name" value="AraC-type_N"/>
</dbReference>
<name>A0A2T5MIQ2_9GAMM</name>